<sequence length="163" mass="17978">MNIETGVGVCATVIALGSFWISWGQARASRAHNRQSVRPLVLIRTVRAGYRDDVAGLEVINAGIGPAVVTRTSVTLDGEVIGQWDLPTYHQMAQVLPLLPKVKTLVTGAALIPGERSYLLHLEERNGQESAWFWELISTRLLVEIRYESLYGGEDFVARSTLC</sequence>
<evidence type="ECO:0000313" key="1">
    <source>
        <dbReference type="EMBL" id="WLQ45003.1"/>
    </source>
</evidence>
<gene>
    <name evidence="1" type="ORF">P8A22_36980</name>
</gene>
<keyword evidence="2" id="KW-1185">Reference proteome</keyword>
<proteinExistence type="predicted"/>
<accession>A0ABY9IDL7</accession>
<dbReference type="RefSeq" id="WP_306092227.1">
    <property type="nucleotide sequence ID" value="NZ_CP120992.1"/>
</dbReference>
<dbReference type="EMBL" id="CP120992">
    <property type="protein sequence ID" value="WLQ45003.1"/>
    <property type="molecule type" value="Genomic_DNA"/>
</dbReference>
<dbReference type="Proteomes" id="UP001229952">
    <property type="component" value="Chromosome"/>
</dbReference>
<reference evidence="1 2" key="1">
    <citation type="submission" date="2023-03" db="EMBL/GenBank/DDBJ databases">
        <title>Isolation and description of six Streptomyces strains from soil environments, able to metabolize different microbial glucans.</title>
        <authorList>
            <person name="Widen T."/>
            <person name="Larsbrink J."/>
        </authorList>
    </citation>
    <scope>NUCLEOTIDE SEQUENCE [LARGE SCALE GENOMIC DNA]</scope>
    <source>
        <strain evidence="1 2">Mut2</strain>
    </source>
</reference>
<evidence type="ECO:0000313" key="2">
    <source>
        <dbReference type="Proteomes" id="UP001229952"/>
    </source>
</evidence>
<name>A0ABY9IDL7_9ACTN</name>
<organism evidence="1 2">
    <name type="scientific">Streptomyces laculatispora</name>
    <dbReference type="NCBI Taxonomy" id="887464"/>
    <lineage>
        <taxon>Bacteria</taxon>
        <taxon>Bacillati</taxon>
        <taxon>Actinomycetota</taxon>
        <taxon>Actinomycetes</taxon>
        <taxon>Kitasatosporales</taxon>
        <taxon>Streptomycetaceae</taxon>
        <taxon>Streptomyces</taxon>
    </lineage>
</organism>
<protein>
    <submittedName>
        <fullName evidence="1">Uncharacterized protein</fullName>
    </submittedName>
</protein>